<name>A0A7W4YHW7_9MICO</name>
<evidence type="ECO:0000313" key="3">
    <source>
        <dbReference type="Proteomes" id="UP000545286"/>
    </source>
</evidence>
<dbReference type="EMBL" id="JACHWJ010000012">
    <property type="protein sequence ID" value="MBB2959581.1"/>
    <property type="molecule type" value="Genomic_DNA"/>
</dbReference>
<dbReference type="AlphaFoldDB" id="A0A7W4YHW7"/>
<protein>
    <submittedName>
        <fullName evidence="2">Uncharacterized protein</fullName>
    </submittedName>
</protein>
<dbReference type="RefSeq" id="WP_183626949.1">
    <property type="nucleotide sequence ID" value="NZ_JACHWJ010000012.1"/>
</dbReference>
<keyword evidence="3" id="KW-1185">Reference proteome</keyword>
<sequence>MTDDDARFQLAADAARRIVRQCRTHVDASTLRYAGRLAAASASTPYGIEAAAAAQGQHKLALQWKVAHAEATSNAMLSHLLGLDILLQQGTFYPLPAMPIARSIAEVAASTSWALAANVEPDERAARGYAGLFRSLEKSISGSLTSDAERHRVLREGIVQDLAKSGVRVVRHTKKESPPTRCPRSSWDGRTRRPGFSIRSG</sequence>
<reference evidence="2 3" key="1">
    <citation type="submission" date="2020-08" db="EMBL/GenBank/DDBJ databases">
        <title>Sequencing the genomes of 1000 actinobacteria strains.</title>
        <authorList>
            <person name="Klenk H.-P."/>
        </authorList>
    </citation>
    <scope>NUCLEOTIDE SEQUENCE [LARGE SCALE GENOMIC DNA]</scope>
    <source>
        <strain evidence="2 3">DSM 20419</strain>
    </source>
</reference>
<comment type="caution">
    <text evidence="2">The sequence shown here is derived from an EMBL/GenBank/DDBJ whole genome shotgun (WGS) entry which is preliminary data.</text>
</comment>
<proteinExistence type="predicted"/>
<dbReference type="Proteomes" id="UP000545286">
    <property type="component" value="Unassembled WGS sequence"/>
</dbReference>
<accession>A0A7W4YHW7</accession>
<feature type="region of interest" description="Disordered" evidence="1">
    <location>
        <begin position="171"/>
        <end position="201"/>
    </location>
</feature>
<evidence type="ECO:0000256" key="1">
    <source>
        <dbReference type="SAM" id="MobiDB-lite"/>
    </source>
</evidence>
<gene>
    <name evidence="2" type="ORF">FHX72_003750</name>
</gene>
<evidence type="ECO:0000313" key="2">
    <source>
        <dbReference type="EMBL" id="MBB2959581.1"/>
    </source>
</evidence>
<organism evidence="2 3">
    <name type="scientific">Pseudoclavibacter helvolus</name>
    <dbReference type="NCBI Taxonomy" id="255205"/>
    <lineage>
        <taxon>Bacteria</taxon>
        <taxon>Bacillati</taxon>
        <taxon>Actinomycetota</taxon>
        <taxon>Actinomycetes</taxon>
        <taxon>Micrococcales</taxon>
        <taxon>Microbacteriaceae</taxon>
        <taxon>Pseudoclavibacter</taxon>
    </lineage>
</organism>